<name>A0AA38XDY8_9EURO</name>
<keyword evidence="2 7" id="KW-0436">Ligase</keyword>
<dbReference type="GO" id="GO:0005739">
    <property type="term" value="C:mitochondrion"/>
    <property type="evidence" value="ECO:0007669"/>
    <property type="project" value="UniProtKB-SubCell"/>
</dbReference>
<dbReference type="SMART" id="SM00845">
    <property type="entry name" value="GatB_Yqey"/>
    <property type="match status" value="1"/>
</dbReference>
<dbReference type="GO" id="GO:0032543">
    <property type="term" value="P:mitochondrial translation"/>
    <property type="evidence" value="ECO:0007669"/>
    <property type="project" value="UniProtKB-UniRule"/>
</dbReference>
<dbReference type="AlphaFoldDB" id="A0AA38XDY8"/>
<dbReference type="Pfam" id="PF02934">
    <property type="entry name" value="GatB_N"/>
    <property type="match status" value="1"/>
</dbReference>
<evidence type="ECO:0000259" key="8">
    <source>
        <dbReference type="SMART" id="SM00845"/>
    </source>
</evidence>
<organism evidence="9 10">
    <name type="scientific">Cladophialophora chaetospira</name>
    <dbReference type="NCBI Taxonomy" id="386627"/>
    <lineage>
        <taxon>Eukaryota</taxon>
        <taxon>Fungi</taxon>
        <taxon>Dikarya</taxon>
        <taxon>Ascomycota</taxon>
        <taxon>Pezizomycotina</taxon>
        <taxon>Eurotiomycetes</taxon>
        <taxon>Chaetothyriomycetidae</taxon>
        <taxon>Chaetothyriales</taxon>
        <taxon>Herpotrichiellaceae</taxon>
        <taxon>Cladophialophora</taxon>
    </lineage>
</organism>
<evidence type="ECO:0000256" key="7">
    <source>
        <dbReference type="HAMAP-Rule" id="MF_03147"/>
    </source>
</evidence>
<dbReference type="HAMAP" id="MF_00121">
    <property type="entry name" value="GatB"/>
    <property type="match status" value="1"/>
</dbReference>
<evidence type="ECO:0000256" key="2">
    <source>
        <dbReference type="ARBA" id="ARBA00022598"/>
    </source>
</evidence>
<dbReference type="PROSITE" id="PS01234">
    <property type="entry name" value="GATB"/>
    <property type="match status" value="1"/>
</dbReference>
<evidence type="ECO:0000256" key="3">
    <source>
        <dbReference type="ARBA" id="ARBA00022741"/>
    </source>
</evidence>
<dbReference type="PANTHER" id="PTHR11659">
    <property type="entry name" value="GLUTAMYL-TRNA GLN AMIDOTRANSFERASE SUBUNIT B MITOCHONDRIAL AND PROKARYOTIC PET112-RELATED"/>
    <property type="match status" value="1"/>
</dbReference>
<dbReference type="InterPro" id="IPR017959">
    <property type="entry name" value="Asn/Gln-tRNA_amidoTrfase_suB/E"/>
</dbReference>
<evidence type="ECO:0000256" key="4">
    <source>
        <dbReference type="ARBA" id="ARBA00022840"/>
    </source>
</evidence>
<dbReference type="SUPFAM" id="SSF89095">
    <property type="entry name" value="GatB/YqeY motif"/>
    <property type="match status" value="1"/>
</dbReference>
<comment type="similarity">
    <text evidence="1 7">Belongs to the GatB/GatE family. GatB subfamily.</text>
</comment>
<comment type="subunit">
    <text evidence="7">Subunit of the heterotrimeric GatCAB amidotransferase (AdT) complex, composed of A, B and C subunits.</text>
</comment>
<comment type="catalytic activity">
    <reaction evidence="6 7">
        <text>L-glutamyl-tRNA(Gln) + L-glutamine + ATP + H2O = L-glutaminyl-tRNA(Gln) + L-glutamate + ADP + phosphate + H(+)</text>
        <dbReference type="Rhea" id="RHEA:17521"/>
        <dbReference type="Rhea" id="RHEA-COMP:9681"/>
        <dbReference type="Rhea" id="RHEA-COMP:9684"/>
        <dbReference type="ChEBI" id="CHEBI:15377"/>
        <dbReference type="ChEBI" id="CHEBI:15378"/>
        <dbReference type="ChEBI" id="CHEBI:29985"/>
        <dbReference type="ChEBI" id="CHEBI:30616"/>
        <dbReference type="ChEBI" id="CHEBI:43474"/>
        <dbReference type="ChEBI" id="CHEBI:58359"/>
        <dbReference type="ChEBI" id="CHEBI:78520"/>
        <dbReference type="ChEBI" id="CHEBI:78521"/>
        <dbReference type="ChEBI" id="CHEBI:456216"/>
    </reaction>
</comment>
<dbReference type="InterPro" id="IPR018027">
    <property type="entry name" value="Asn/Gln_amidotransferase"/>
</dbReference>
<evidence type="ECO:0000256" key="1">
    <source>
        <dbReference type="ARBA" id="ARBA00005306"/>
    </source>
</evidence>
<evidence type="ECO:0000256" key="6">
    <source>
        <dbReference type="ARBA" id="ARBA00047913"/>
    </source>
</evidence>
<feature type="domain" description="Asn/Gln amidotransferase" evidence="8">
    <location>
        <begin position="426"/>
        <end position="588"/>
    </location>
</feature>
<dbReference type="PANTHER" id="PTHR11659:SF0">
    <property type="entry name" value="GLUTAMYL-TRNA(GLN) AMIDOTRANSFERASE SUBUNIT B, MITOCHONDRIAL"/>
    <property type="match status" value="1"/>
</dbReference>
<keyword evidence="3 7" id="KW-0547">Nucleotide-binding</keyword>
<keyword evidence="7" id="KW-0496">Mitochondrion</keyword>
<comment type="function">
    <text evidence="7">Allows the formation of correctly charged Gln-tRNA(Gln) through the transamidation of misacylated Glu-tRNA(Gln) in the mitochondria. The reaction takes place in the presence of glutamine and ATP through an activated gamma-phospho-Glu-tRNA(Gln).</text>
</comment>
<dbReference type="NCBIfam" id="NF004012">
    <property type="entry name" value="PRK05477.1-2"/>
    <property type="match status" value="1"/>
</dbReference>
<evidence type="ECO:0000313" key="9">
    <source>
        <dbReference type="EMBL" id="KAJ9611708.1"/>
    </source>
</evidence>
<protein>
    <recommendedName>
        <fullName evidence="7">Glutamyl-tRNA(Gln) amidotransferase subunit B, mitochondrial</fullName>
        <shortName evidence="7">Glu-AdT subunit B</shortName>
        <ecNumber evidence="7">6.3.5.-</ecNumber>
    </recommendedName>
</protein>
<keyword evidence="4 7" id="KW-0067">ATP-binding</keyword>
<proteinExistence type="inferred from homology"/>
<dbReference type="Pfam" id="PF02637">
    <property type="entry name" value="GatB_Yqey"/>
    <property type="match status" value="1"/>
</dbReference>
<dbReference type="InterPro" id="IPR004413">
    <property type="entry name" value="GatB"/>
</dbReference>
<evidence type="ECO:0000313" key="10">
    <source>
        <dbReference type="Proteomes" id="UP001172673"/>
    </source>
</evidence>
<dbReference type="InterPro" id="IPR017958">
    <property type="entry name" value="Gln-tRNA_amidoTrfase_suB_CS"/>
</dbReference>
<dbReference type="EMBL" id="JAPDRK010000006">
    <property type="protein sequence ID" value="KAJ9611708.1"/>
    <property type="molecule type" value="Genomic_DNA"/>
</dbReference>
<accession>A0AA38XDY8</accession>
<dbReference type="GO" id="GO:0005524">
    <property type="term" value="F:ATP binding"/>
    <property type="evidence" value="ECO:0007669"/>
    <property type="project" value="UniProtKB-KW"/>
</dbReference>
<keyword evidence="5 7" id="KW-0648">Protein biosynthesis</keyword>
<dbReference type="InterPro" id="IPR006075">
    <property type="entry name" value="Asn/Gln-tRNA_Trfase_suB/E_cat"/>
</dbReference>
<dbReference type="GO" id="GO:0050567">
    <property type="term" value="F:glutaminyl-tRNA synthase (glutamine-hydrolyzing) activity"/>
    <property type="evidence" value="ECO:0007669"/>
    <property type="project" value="UniProtKB-UniRule"/>
</dbReference>
<dbReference type="EC" id="6.3.5.-" evidence="7"/>
<dbReference type="SUPFAM" id="SSF55931">
    <property type="entry name" value="Glutamine synthetase/guanido kinase"/>
    <property type="match status" value="1"/>
</dbReference>
<keyword evidence="10" id="KW-1185">Reference proteome</keyword>
<comment type="subcellular location">
    <subcellularLocation>
        <location evidence="7">Mitochondrion</location>
    </subcellularLocation>
</comment>
<dbReference type="NCBIfam" id="TIGR00133">
    <property type="entry name" value="gatB"/>
    <property type="match status" value="1"/>
</dbReference>
<comment type="caution">
    <text evidence="9">The sequence shown here is derived from an EMBL/GenBank/DDBJ whole genome shotgun (WGS) entry which is preliminary data.</text>
</comment>
<gene>
    <name evidence="9" type="ORF">H2200_004892</name>
</gene>
<dbReference type="Proteomes" id="UP001172673">
    <property type="component" value="Unassembled WGS sequence"/>
</dbReference>
<dbReference type="InterPro" id="IPR003789">
    <property type="entry name" value="Asn/Gln_tRNA_amidoTrase-B-like"/>
</dbReference>
<dbReference type="InterPro" id="IPR014746">
    <property type="entry name" value="Gln_synth/guanido_kin_cat_dom"/>
</dbReference>
<dbReference type="GO" id="GO:0030956">
    <property type="term" value="C:glutamyl-tRNA(Gln) amidotransferase complex"/>
    <property type="evidence" value="ECO:0007669"/>
    <property type="project" value="UniProtKB-UniRule"/>
</dbReference>
<dbReference type="GO" id="GO:0070681">
    <property type="term" value="P:glutaminyl-tRNAGln biosynthesis via transamidation"/>
    <property type="evidence" value="ECO:0007669"/>
    <property type="project" value="UniProtKB-UniRule"/>
</dbReference>
<reference evidence="9" key="1">
    <citation type="submission" date="2022-10" db="EMBL/GenBank/DDBJ databases">
        <title>Culturing micro-colonial fungi from biological soil crusts in the Mojave desert and describing Neophaeococcomyces mojavensis, and introducing the new genera and species Taxawa tesnikishii.</title>
        <authorList>
            <person name="Kurbessoian T."/>
            <person name="Stajich J.E."/>
        </authorList>
    </citation>
    <scope>NUCLEOTIDE SEQUENCE</scope>
    <source>
        <strain evidence="9">TK_41</strain>
    </source>
</reference>
<sequence length="598" mass="66631">MHGRWLRWIRPRPTVRHFPQCNNGAIAAARPRPALRPDHGFHSCRRQLQDNNAPLRKQLKDAAKAARTAAATPVTTESPDILADWELTVGIEIHAQLNASRKLFSPGITAPSTTPNSQIAPFDIALPGSLPVLQPAVILPALRAAIALGCEIEPVSNFDRKHYFYHDQPAGYQITQYYHPFARSGHVDLTADDGLEEGTSLTVNIKQVQLEQDTARTQEDDANTALIDFNRCGQALIEIISLPDIHSPRDAAIYVKRTQSILHAVDAVTTGMEQGGLRADVNVSVRRRDADPGSFSYSGVTGLGQRTEIKNLSTFKGIEDAIKAERDRQIRILDQGGVIEGETRGWSMNNPNETKRLRGKEGEVDYRYMPDADIAPLYLSSDLVEWVTKKLPPTPSVLIQMLINEYDLTFTDASTLVSLDDGERLIFFQEVVDELVATSQVQTTPKDHGRIAGNWVLHELGALLSSDERQWDDNMVTSRSMADIIHRLKSNVITGASAKSILKLLYNGDKRSVPSIILQEDLKFSEMSSGTYEEIAREMIEKFPQHVKDIVDKGKIGKIQFLMGQMMRHPRKGDMRAPTAEETLRRLISKNGIDGIDR</sequence>
<evidence type="ECO:0000256" key="5">
    <source>
        <dbReference type="ARBA" id="ARBA00022917"/>
    </source>
</evidence>